<accession>A0A6L2PGS2</accession>
<dbReference type="OrthoDB" id="10252718at2759"/>
<gene>
    <name evidence="8" type="ORF">Cfor_01569</name>
</gene>
<evidence type="ECO:0000256" key="6">
    <source>
        <dbReference type="ARBA" id="ARBA00033752"/>
    </source>
</evidence>
<dbReference type="Proteomes" id="UP000502823">
    <property type="component" value="Unassembled WGS sequence"/>
</dbReference>
<evidence type="ECO:0000256" key="1">
    <source>
        <dbReference type="ARBA" id="ARBA00004173"/>
    </source>
</evidence>
<keyword evidence="2" id="KW-0809">Transit peptide</keyword>
<dbReference type="GO" id="GO:0005762">
    <property type="term" value="C:mitochondrial large ribosomal subunit"/>
    <property type="evidence" value="ECO:0007669"/>
    <property type="project" value="TreeGrafter"/>
</dbReference>
<keyword evidence="3" id="KW-0689">Ribosomal protein</keyword>
<dbReference type="GO" id="GO:0003735">
    <property type="term" value="F:structural constituent of ribosome"/>
    <property type="evidence" value="ECO:0007669"/>
    <property type="project" value="TreeGrafter"/>
</dbReference>
<evidence type="ECO:0000313" key="9">
    <source>
        <dbReference type="Proteomes" id="UP000502823"/>
    </source>
</evidence>
<proteinExistence type="inferred from homology"/>
<sequence length="206" mass="23167">MTSSITLYFHTPKIRFLPLLLTKCSYAKKIEAAGGIASLGKKKKLSKLGPMMEKKVIPVETDTQKLVNYVCGSNLLKEGEDVRLKPDDEYPDWLWTLRTGEKEGPYIGRAGSKHKRVLEKGENNGYQKKEPIIKTQEILGLSTKFICAAYHNLSEMLQLSVRLCYKCVKIIKGTSHQSKLHLTSSLIRITAVLNEYSDCVVIHGVL</sequence>
<protein>
    <recommendedName>
        <fullName evidence="7">Large ribosomal subunit protein mL54</fullName>
    </recommendedName>
</protein>
<evidence type="ECO:0000256" key="2">
    <source>
        <dbReference type="ARBA" id="ARBA00022946"/>
    </source>
</evidence>
<keyword evidence="4" id="KW-0496">Mitochondrion</keyword>
<name>A0A6L2PGS2_COPFO</name>
<evidence type="ECO:0000256" key="7">
    <source>
        <dbReference type="ARBA" id="ARBA00035179"/>
    </source>
</evidence>
<evidence type="ECO:0000256" key="3">
    <source>
        <dbReference type="ARBA" id="ARBA00022980"/>
    </source>
</evidence>
<dbReference type="PANTHER" id="PTHR28595">
    <property type="entry name" value="39S RIBOSOMAL PROTEIN L54, MITOCHONDRIAL"/>
    <property type="match status" value="1"/>
</dbReference>
<comment type="caution">
    <text evidence="8">The sequence shown here is derived from an EMBL/GenBank/DDBJ whole genome shotgun (WGS) entry which is preliminary data.</text>
</comment>
<dbReference type="AlphaFoldDB" id="A0A6L2PGS2"/>
<comment type="subcellular location">
    <subcellularLocation>
        <location evidence="1">Mitochondrion</location>
    </subcellularLocation>
</comment>
<dbReference type="InParanoid" id="A0A6L2PGS2"/>
<evidence type="ECO:0000313" key="8">
    <source>
        <dbReference type="EMBL" id="GFG30332.1"/>
    </source>
</evidence>
<dbReference type="InterPro" id="IPR013870">
    <property type="entry name" value="Ribosomal_mL54"/>
</dbReference>
<keyword evidence="9" id="KW-1185">Reference proteome</keyword>
<organism evidence="8 9">
    <name type="scientific">Coptotermes formosanus</name>
    <name type="common">Formosan subterranean termite</name>
    <dbReference type="NCBI Taxonomy" id="36987"/>
    <lineage>
        <taxon>Eukaryota</taxon>
        <taxon>Metazoa</taxon>
        <taxon>Ecdysozoa</taxon>
        <taxon>Arthropoda</taxon>
        <taxon>Hexapoda</taxon>
        <taxon>Insecta</taxon>
        <taxon>Pterygota</taxon>
        <taxon>Neoptera</taxon>
        <taxon>Polyneoptera</taxon>
        <taxon>Dictyoptera</taxon>
        <taxon>Blattodea</taxon>
        <taxon>Blattoidea</taxon>
        <taxon>Termitoidae</taxon>
        <taxon>Rhinotermitidae</taxon>
        <taxon>Coptotermes</taxon>
    </lineage>
</organism>
<comment type="similarity">
    <text evidence="6">Belongs to the mitochondrion-specific ribosomal protein mL54 family.</text>
</comment>
<evidence type="ECO:0000256" key="5">
    <source>
        <dbReference type="ARBA" id="ARBA00023274"/>
    </source>
</evidence>
<keyword evidence="5" id="KW-0687">Ribonucleoprotein</keyword>
<dbReference type="Pfam" id="PF08561">
    <property type="entry name" value="Ribosomal_L37"/>
    <property type="match status" value="1"/>
</dbReference>
<evidence type="ECO:0000256" key="4">
    <source>
        <dbReference type="ARBA" id="ARBA00023128"/>
    </source>
</evidence>
<dbReference type="EMBL" id="BLKM01000211">
    <property type="protein sequence ID" value="GFG30332.1"/>
    <property type="molecule type" value="Genomic_DNA"/>
</dbReference>
<reference evidence="9" key="1">
    <citation type="submission" date="2020-01" db="EMBL/GenBank/DDBJ databases">
        <title>Draft genome sequence of the Termite Coptotermes fromosanus.</title>
        <authorList>
            <person name="Itakura S."/>
            <person name="Yosikawa Y."/>
            <person name="Umezawa K."/>
        </authorList>
    </citation>
    <scope>NUCLEOTIDE SEQUENCE [LARGE SCALE GENOMIC DNA]</scope>
</reference>
<dbReference type="PANTHER" id="PTHR28595:SF1">
    <property type="entry name" value="LARGE RIBOSOMAL SUBUNIT PROTEIN ML54"/>
    <property type="match status" value="1"/>
</dbReference>